<organism evidence="2 3">
    <name type="scientific">Sparassis crispa</name>
    <dbReference type="NCBI Taxonomy" id="139825"/>
    <lineage>
        <taxon>Eukaryota</taxon>
        <taxon>Fungi</taxon>
        <taxon>Dikarya</taxon>
        <taxon>Basidiomycota</taxon>
        <taxon>Agaricomycotina</taxon>
        <taxon>Agaricomycetes</taxon>
        <taxon>Polyporales</taxon>
        <taxon>Sparassidaceae</taxon>
        <taxon>Sparassis</taxon>
    </lineage>
</organism>
<feature type="compositionally biased region" description="Basic and acidic residues" evidence="1">
    <location>
        <begin position="292"/>
        <end position="309"/>
    </location>
</feature>
<feature type="compositionally biased region" description="Basic and acidic residues" evidence="1">
    <location>
        <begin position="334"/>
        <end position="346"/>
    </location>
</feature>
<protein>
    <submittedName>
        <fullName evidence="2">Uncharacterized protein</fullName>
    </submittedName>
</protein>
<dbReference type="EMBL" id="BFAD01000013">
    <property type="protein sequence ID" value="GBE88202.1"/>
    <property type="molecule type" value="Genomic_DNA"/>
</dbReference>
<feature type="compositionally biased region" description="Basic and acidic residues" evidence="1">
    <location>
        <begin position="420"/>
        <end position="433"/>
    </location>
</feature>
<sequence>MELLVSLAWTLCQIKNRDTFQHSKGVGSEAEHLQWMRFAEQVFLPTAVNRKADNVTGKPVLLQIEDDWTPVHMRKTLKEYLKGLWNFSHHPVMDPPDLPWNELIDLVCDVVPEMWHGSLGDPEKMKAVEVMALYLWMHDCQDTAAAFHFVVHSEDIEGHKNVNILGELSYGGHVIILESEEDDNDDDSVVVLSPSRRKLNLTKLKGARVSKENKCRSDCKHGEGEHEGEREHGVDGQHHNDDGGQHDSIGGGHDNDDDGGQRDDVNGGQMRRGRKCNQPPCEPESASTTKGAHNDDNDGGHHNGDDGGQRKNNNVSAGQLNSNTDAEGEDDPDVCPKDRRDGEKVAKAVKTMTGWRRKQPPREPESAPNAKGGRYDDDDGGQHDGVDSGHHDDDDGGQRDDDDVSQLNSDTDAEGEDDPDVRLKDRRDGEKVVKAAKMRRGWKRKQPPREPESA</sequence>
<feature type="region of interest" description="Disordered" evidence="1">
    <location>
        <begin position="212"/>
        <end position="454"/>
    </location>
</feature>
<feature type="compositionally biased region" description="Polar residues" evidence="1">
    <location>
        <begin position="310"/>
        <end position="325"/>
    </location>
</feature>
<gene>
    <name evidence="2" type="ORF">SCP_1300160</name>
</gene>
<name>A0A401H1D1_9APHY</name>
<feature type="compositionally biased region" description="Basic residues" evidence="1">
    <location>
        <begin position="434"/>
        <end position="446"/>
    </location>
</feature>
<evidence type="ECO:0000313" key="3">
    <source>
        <dbReference type="Proteomes" id="UP000287166"/>
    </source>
</evidence>
<reference evidence="2 3" key="1">
    <citation type="journal article" date="2018" name="Sci. Rep.">
        <title>Genome sequence of the cauliflower mushroom Sparassis crispa (Hanabiratake) and its association with beneficial usage.</title>
        <authorList>
            <person name="Kiyama R."/>
            <person name="Furutani Y."/>
            <person name="Kawaguchi K."/>
            <person name="Nakanishi T."/>
        </authorList>
    </citation>
    <scope>NUCLEOTIDE SEQUENCE [LARGE SCALE GENOMIC DNA]</scope>
</reference>
<keyword evidence="3" id="KW-1185">Reference proteome</keyword>
<dbReference type="InParanoid" id="A0A401H1D1"/>
<evidence type="ECO:0000256" key="1">
    <source>
        <dbReference type="SAM" id="MobiDB-lite"/>
    </source>
</evidence>
<accession>A0A401H1D1</accession>
<dbReference type="RefSeq" id="XP_027619115.1">
    <property type="nucleotide sequence ID" value="XM_027763314.1"/>
</dbReference>
<evidence type="ECO:0000313" key="2">
    <source>
        <dbReference type="EMBL" id="GBE88202.1"/>
    </source>
</evidence>
<feature type="compositionally biased region" description="Basic and acidic residues" evidence="1">
    <location>
        <begin position="212"/>
        <end position="245"/>
    </location>
</feature>
<dbReference type="GeneID" id="38785119"/>
<comment type="caution">
    <text evidence="2">The sequence shown here is derived from an EMBL/GenBank/DDBJ whole genome shotgun (WGS) entry which is preliminary data.</text>
</comment>
<dbReference type="AlphaFoldDB" id="A0A401H1D1"/>
<proteinExistence type="predicted"/>
<feature type="compositionally biased region" description="Basic and acidic residues" evidence="1">
    <location>
        <begin position="380"/>
        <end position="399"/>
    </location>
</feature>
<dbReference type="Proteomes" id="UP000287166">
    <property type="component" value="Unassembled WGS sequence"/>
</dbReference>